<dbReference type="CDD" id="cd23829">
    <property type="entry name" value="RWD_RWDD2"/>
    <property type="match status" value="1"/>
</dbReference>
<dbReference type="InterPro" id="IPR016135">
    <property type="entry name" value="UBQ-conjugating_enzyme/RWD"/>
</dbReference>
<protein>
    <submittedName>
        <fullName evidence="2">RWDD2B</fullName>
    </submittedName>
</protein>
<dbReference type="PANTHER" id="PTHR15955">
    <property type="entry name" value="RWD DOMAIN CONTAINING PROTEIN 2"/>
    <property type="match status" value="1"/>
</dbReference>
<dbReference type="Proteomes" id="UP000593567">
    <property type="component" value="Unassembled WGS sequence"/>
</dbReference>
<dbReference type="InterPro" id="IPR010541">
    <property type="entry name" value="Prp3_C"/>
</dbReference>
<dbReference type="PANTHER" id="PTHR15955:SF8">
    <property type="entry name" value="RWD DOMAIN-CONTAINING PROTEIN 2B-RELATED"/>
    <property type="match status" value="1"/>
</dbReference>
<proteinExistence type="predicted"/>
<dbReference type="Gene3D" id="3.10.110.10">
    <property type="entry name" value="Ubiquitin Conjugating Enzyme"/>
    <property type="match status" value="1"/>
</dbReference>
<organism evidence="2 3">
    <name type="scientific">Bugula neritina</name>
    <name type="common">Brown bryozoan</name>
    <name type="synonym">Sertularia neritina</name>
    <dbReference type="NCBI Taxonomy" id="10212"/>
    <lineage>
        <taxon>Eukaryota</taxon>
        <taxon>Metazoa</taxon>
        <taxon>Spiralia</taxon>
        <taxon>Lophotrochozoa</taxon>
        <taxon>Bryozoa</taxon>
        <taxon>Gymnolaemata</taxon>
        <taxon>Cheilostomatida</taxon>
        <taxon>Flustrina</taxon>
        <taxon>Buguloidea</taxon>
        <taxon>Bugulidae</taxon>
        <taxon>Bugula</taxon>
    </lineage>
</organism>
<keyword evidence="3" id="KW-1185">Reference proteome</keyword>
<gene>
    <name evidence="2" type="ORF">EB796_019826</name>
</gene>
<dbReference type="InterPro" id="IPR006575">
    <property type="entry name" value="RWD_dom"/>
</dbReference>
<dbReference type="OrthoDB" id="432412at2759"/>
<comment type="caution">
    <text evidence="2">The sequence shown here is derived from an EMBL/GenBank/DDBJ whole genome shotgun (WGS) entry which is preliminary data.</text>
</comment>
<feature type="domain" description="RWD" evidence="1">
    <location>
        <begin position="13"/>
        <end position="143"/>
    </location>
</feature>
<name>A0A7J7J8F2_BUGNE</name>
<dbReference type="CDD" id="cd24163">
    <property type="entry name" value="RWDD2_C"/>
    <property type="match status" value="1"/>
</dbReference>
<dbReference type="AlphaFoldDB" id="A0A7J7J8F2"/>
<evidence type="ECO:0000313" key="2">
    <source>
        <dbReference type="EMBL" id="KAF6021861.1"/>
    </source>
</evidence>
<sequence>MDSTASCLELQLSEVEMLKSMYSEEELVFDGDCAPYLKILLNGDSLDDNTAELQTQIDEEGICLGFTFKILVDSHPAEIKFDFPKLYPEAAMPNVFVRTSGILSRQSQSKFRQKLDDFLLSLDKGEIMVLPVLDWVNEHLPGYVDSLDTPTETKSIGDGPCSFTRMWIYSHHIYSKFKRRDILAWASELSLQGFSMSGKPGMICAEGHTEDVEEYWARLRRLNWKRLVMKEREDVCCDSLDFLKRQFRFEGFEEKVFGTSKGSSSSFHSDIGLLRTFLQEHNCSHIFELYFGINGDSQSPGVDTSVGEGR</sequence>
<evidence type="ECO:0000259" key="1">
    <source>
        <dbReference type="PROSITE" id="PS50908"/>
    </source>
</evidence>
<dbReference type="Pfam" id="PF06544">
    <property type="entry name" value="Prp3_C"/>
    <property type="match status" value="1"/>
</dbReference>
<dbReference type="EMBL" id="VXIV02002946">
    <property type="protein sequence ID" value="KAF6021861.1"/>
    <property type="molecule type" value="Genomic_DNA"/>
</dbReference>
<dbReference type="InterPro" id="IPR017359">
    <property type="entry name" value="Phi-like"/>
</dbReference>
<reference evidence="2" key="1">
    <citation type="submission" date="2020-06" db="EMBL/GenBank/DDBJ databases">
        <title>Draft genome of Bugula neritina, a colonial animal packing powerful symbionts and potential medicines.</title>
        <authorList>
            <person name="Rayko M."/>
        </authorList>
    </citation>
    <scope>NUCLEOTIDE SEQUENCE [LARGE SCALE GENOMIC DNA]</scope>
    <source>
        <strain evidence="2">Kwan_BN1</strain>
    </source>
</reference>
<dbReference type="PROSITE" id="PS50908">
    <property type="entry name" value="RWD"/>
    <property type="match status" value="1"/>
</dbReference>
<evidence type="ECO:0000313" key="3">
    <source>
        <dbReference type="Proteomes" id="UP000593567"/>
    </source>
</evidence>
<dbReference type="InterPro" id="IPR059181">
    <property type="entry name" value="RWDD2A-B_C"/>
</dbReference>
<dbReference type="SUPFAM" id="SSF54495">
    <property type="entry name" value="UBC-like"/>
    <property type="match status" value="1"/>
</dbReference>
<dbReference type="Pfam" id="PF05773">
    <property type="entry name" value="RWD"/>
    <property type="match status" value="1"/>
</dbReference>
<accession>A0A7J7J8F2</accession>
<dbReference type="PIRSF" id="PIRSF038021">
    <property type="entry name" value="UCP038021_RWDD2"/>
    <property type="match status" value="1"/>
</dbReference>